<dbReference type="Pfam" id="PF06276">
    <property type="entry name" value="FhuF"/>
    <property type="match status" value="1"/>
</dbReference>
<evidence type="ECO:0000256" key="1">
    <source>
        <dbReference type="ARBA" id="ARBA00004924"/>
    </source>
</evidence>
<dbReference type="PANTHER" id="PTHR34384">
    <property type="entry name" value="L-2,3-DIAMINOPROPANOATE--CITRATE LIGASE"/>
    <property type="match status" value="1"/>
</dbReference>
<feature type="domain" description="Aerobactin siderophore biosynthesis IucA/IucC-like C-terminal" evidence="4">
    <location>
        <begin position="466"/>
        <end position="637"/>
    </location>
</feature>
<name>A0A2T4MHQ7_9STAP</name>
<feature type="domain" description="Aerobactin siderophore biosynthesis IucA/IucC N-terminal" evidence="3">
    <location>
        <begin position="192"/>
        <end position="431"/>
    </location>
</feature>
<dbReference type="GO" id="GO:0019290">
    <property type="term" value="P:siderophore biosynthetic process"/>
    <property type="evidence" value="ECO:0007669"/>
    <property type="project" value="InterPro"/>
</dbReference>
<evidence type="ECO:0000259" key="4">
    <source>
        <dbReference type="Pfam" id="PF06276"/>
    </source>
</evidence>
<comment type="pathway">
    <text evidence="1">Siderophore biosynthesis.</text>
</comment>
<organism evidence="5 6">
    <name type="scientific">Staphylococcus agnetis</name>
    <dbReference type="NCBI Taxonomy" id="985762"/>
    <lineage>
        <taxon>Bacteria</taxon>
        <taxon>Bacillati</taxon>
        <taxon>Bacillota</taxon>
        <taxon>Bacilli</taxon>
        <taxon>Bacillales</taxon>
        <taxon>Staphylococcaceae</taxon>
        <taxon>Staphylococcus</taxon>
    </lineage>
</organism>
<evidence type="ECO:0000259" key="3">
    <source>
        <dbReference type="Pfam" id="PF04183"/>
    </source>
</evidence>
<proteinExistence type="inferred from homology"/>
<evidence type="ECO:0000313" key="5">
    <source>
        <dbReference type="EMBL" id="NJI03355.1"/>
    </source>
</evidence>
<evidence type="ECO:0000313" key="6">
    <source>
        <dbReference type="Proteomes" id="UP000646308"/>
    </source>
</evidence>
<comment type="caution">
    <text evidence="5">The sequence shown here is derived from an EMBL/GenBank/DDBJ whole genome shotgun (WGS) entry which is preliminary data.</text>
</comment>
<dbReference type="RefSeq" id="WP_107368892.1">
    <property type="nucleotide sequence ID" value="NZ_CP045927.1"/>
</dbReference>
<dbReference type="InterPro" id="IPR022770">
    <property type="entry name" value="IucA/IucC-like_C"/>
</dbReference>
<protein>
    <submittedName>
        <fullName evidence="5">Sialic acid synthase</fullName>
    </submittedName>
</protein>
<dbReference type="Pfam" id="PF04183">
    <property type="entry name" value="IucA_IucC"/>
    <property type="match status" value="1"/>
</dbReference>
<dbReference type="GeneID" id="57692262"/>
<comment type="similarity">
    <text evidence="2">Belongs to the IucA/IucC family.</text>
</comment>
<dbReference type="Gene3D" id="1.10.510.40">
    <property type="match status" value="1"/>
</dbReference>
<dbReference type="PANTHER" id="PTHR34384:SF6">
    <property type="entry name" value="STAPHYLOFERRIN B SYNTHASE"/>
    <property type="match status" value="1"/>
</dbReference>
<dbReference type="InterPro" id="IPR037455">
    <property type="entry name" value="LucA/IucC-like"/>
</dbReference>
<evidence type="ECO:0000256" key="2">
    <source>
        <dbReference type="ARBA" id="ARBA00007832"/>
    </source>
</evidence>
<dbReference type="EMBL" id="WMFL01000084">
    <property type="protein sequence ID" value="NJI03355.1"/>
    <property type="molecule type" value="Genomic_DNA"/>
</dbReference>
<reference evidence="5" key="1">
    <citation type="submission" date="2019-11" db="EMBL/GenBank/DDBJ databases">
        <title>Whole genome comparisons of Staphylococcus agnetis isolates from cattle and chickens.</title>
        <authorList>
            <person name="Rhoads D."/>
            <person name="Shwani A."/>
            <person name="Adkins P."/>
            <person name="Calcutt M."/>
            <person name="Middleton J."/>
        </authorList>
    </citation>
    <scope>NUCLEOTIDE SEQUENCE</scope>
    <source>
        <strain evidence="5">1387</strain>
    </source>
</reference>
<dbReference type="InterPro" id="IPR007310">
    <property type="entry name" value="Aerobactin_biosyn_IucA/IucC_N"/>
</dbReference>
<dbReference type="AlphaFoldDB" id="A0A2T4MHQ7"/>
<gene>
    <name evidence="5" type="ORF">GLV84_11005</name>
</gene>
<accession>A0A2T4MHQ7</accession>
<dbReference type="Proteomes" id="UP000646308">
    <property type="component" value="Unassembled WGS sequence"/>
</dbReference>
<sequence>MNSESKVSYKQLEFSREEKESYAYLRKHSTEWAELFLQHLLAGRDKVTARLMGSLYRENLVGGYENSHILSANHLENTPFNNNDVLKIHFPSQNISICAEVTGQHAFNRIDVTGPFYWLQDHSYHRVLHPNELLNVVLREDPSLNGEHSQQFKDDLENSATHMALALSYQSFKFKDVTSSLLTYIQKQPDAYLASEQSVIEGHPIHPGAKLRKGMTTEETIKYTSEYNHEIPLQFVLIHESLTRKQSIVGPYQEAIFQMFSNLKETIQAQVASSINIDDYDVMIIHPWQYQQIINKDYSQELMTHLIIPISYDAPYFAGLSFRTLMPKHPKITPHIKLSTNVHITGEIRTLSEQTTHNGPLMTHILRTIESEDKWFTQLNTQSVPEWAGIHFYKPSDAPSIQEQRSEQLGTLYRENIYRYVNNDEIPLIPSSFVATLPNERTPLLMALISRYQHHHHLDQRESVLQWFKSYAASLIDYVVPLLVKYGIALEAHLQNTVAVVNKDSGALTQMLIRDFEGLRIDEKQLNASGFPTHHFHEKSRILTDSQTTVFNKAFYSTVQNHLGELVGCIAKYVDDSSIELDLWHIVRERIQDVFKVLKSNESNFARIQEIENVFFKAQIDYKCVTTMRLLDEAHAYTYIQVDNPLKM</sequence>
<dbReference type="GO" id="GO:0016881">
    <property type="term" value="F:acid-amino acid ligase activity"/>
    <property type="evidence" value="ECO:0007669"/>
    <property type="project" value="UniProtKB-ARBA"/>
</dbReference>